<dbReference type="EMBL" id="MCGO01000008">
    <property type="protein sequence ID" value="ORY49762.1"/>
    <property type="molecule type" value="Genomic_DNA"/>
</dbReference>
<evidence type="ECO:0000256" key="2">
    <source>
        <dbReference type="ARBA" id="ARBA00022679"/>
    </source>
</evidence>
<dbReference type="STRING" id="329046.A0A1Y2CRY3"/>
<dbReference type="PANTHER" id="PTHR22753:SF14">
    <property type="entry name" value="MONOACYLGLYCEROL_DIACYLGLYCEROL O-ACYLTRANSFERASE"/>
    <property type="match status" value="1"/>
</dbReference>
<sequence>MDVPNVCTYIYWNTGIYLRPFVDKIHFRLPFNKHFFTWLGGIEGTRENCETLMKAGCPLLVYPGGASENLKDERIPKYLLLWKDHVGFAKMAAKHNYTIIPFSSVGFEDMFQIWFSIPSYYIFTLLGDSRAKKERVLHKQASKNTPPPTPHQTFSKGYKAPPFPDTRIPVYAPWTFRPQSNYCVFGTPIETTNFDADDSESVFALRDVVRDAVEKCVEQAKEMQVSDTERTFYDAFMALADFDDLSFKPPPNWLIYLFAKPWHILFPVKCEGLENIPKDGRFLLVGNHQNWVSDCILFLSFVFGGIFASPEKCSVMMDHDTPLLVYPGGAIENWKDERIPKYTLMWKDRAGFVKLAAKHGYTIVPFASVGFEDMPRYKAEIWFSIPAHYFLSFCGDHGRAELERRRSSRTSSHPDISKPRFSKGYIAPPVPDCRLPIYKPWTFRPQSNYIVFGPAIETRGVDSSNAESVFELRDHVRDAVEKGIRRGLDMQRNDTQRYTTLKTVWNAIIGNKEKS</sequence>
<dbReference type="InterPro" id="IPR007130">
    <property type="entry name" value="DAGAT"/>
</dbReference>
<feature type="region of interest" description="Disordered" evidence="4">
    <location>
        <begin position="404"/>
        <end position="423"/>
    </location>
</feature>
<proteinExistence type="inferred from homology"/>
<evidence type="ECO:0000256" key="4">
    <source>
        <dbReference type="SAM" id="MobiDB-lite"/>
    </source>
</evidence>
<keyword evidence="6" id="KW-1185">Reference proteome</keyword>
<evidence type="ECO:0000256" key="3">
    <source>
        <dbReference type="ARBA" id="ARBA00023315"/>
    </source>
</evidence>
<evidence type="ECO:0000313" key="6">
    <source>
        <dbReference type="Proteomes" id="UP000193642"/>
    </source>
</evidence>
<accession>A0A1Y2CRY3</accession>
<evidence type="ECO:0000256" key="1">
    <source>
        <dbReference type="ARBA" id="ARBA00005420"/>
    </source>
</evidence>
<gene>
    <name evidence="5" type="ORF">BCR33DRAFT_734548</name>
</gene>
<keyword evidence="3" id="KW-0012">Acyltransferase</keyword>
<dbReference type="Proteomes" id="UP000193642">
    <property type="component" value="Unassembled WGS sequence"/>
</dbReference>
<dbReference type="SUPFAM" id="SSF69593">
    <property type="entry name" value="Glycerol-3-phosphate (1)-acyltransferase"/>
    <property type="match status" value="1"/>
</dbReference>
<dbReference type="AlphaFoldDB" id="A0A1Y2CRY3"/>
<protein>
    <submittedName>
        <fullName evidence="5">Uncharacterized protein</fullName>
    </submittedName>
</protein>
<keyword evidence="2" id="KW-0808">Transferase</keyword>
<dbReference type="GO" id="GO:0008374">
    <property type="term" value="F:O-acyltransferase activity"/>
    <property type="evidence" value="ECO:0007669"/>
    <property type="project" value="InterPro"/>
</dbReference>
<comment type="caution">
    <text evidence="5">The sequence shown here is derived from an EMBL/GenBank/DDBJ whole genome shotgun (WGS) entry which is preliminary data.</text>
</comment>
<name>A0A1Y2CRY3_9FUNG</name>
<dbReference type="Pfam" id="PF03982">
    <property type="entry name" value="DAGAT"/>
    <property type="match status" value="1"/>
</dbReference>
<dbReference type="OrthoDB" id="44277at2759"/>
<dbReference type="GO" id="GO:0016020">
    <property type="term" value="C:membrane"/>
    <property type="evidence" value="ECO:0007669"/>
    <property type="project" value="TreeGrafter"/>
</dbReference>
<reference evidence="5 6" key="1">
    <citation type="submission" date="2016-07" db="EMBL/GenBank/DDBJ databases">
        <title>Pervasive Adenine N6-methylation of Active Genes in Fungi.</title>
        <authorList>
            <consortium name="DOE Joint Genome Institute"/>
            <person name="Mondo S.J."/>
            <person name="Dannebaum R.O."/>
            <person name="Kuo R.C."/>
            <person name="Labutti K."/>
            <person name="Haridas S."/>
            <person name="Kuo A."/>
            <person name="Salamov A."/>
            <person name="Ahrendt S.R."/>
            <person name="Lipzen A."/>
            <person name="Sullivan W."/>
            <person name="Andreopoulos W.B."/>
            <person name="Clum A."/>
            <person name="Lindquist E."/>
            <person name="Daum C."/>
            <person name="Ramamoorthy G.K."/>
            <person name="Gryganskyi A."/>
            <person name="Culley D."/>
            <person name="Magnuson J.K."/>
            <person name="James T.Y."/>
            <person name="O'Malley M.A."/>
            <person name="Stajich J.E."/>
            <person name="Spatafora J.W."/>
            <person name="Visel A."/>
            <person name="Grigoriev I.V."/>
        </authorList>
    </citation>
    <scope>NUCLEOTIDE SEQUENCE [LARGE SCALE GENOMIC DNA]</scope>
    <source>
        <strain evidence="5 6">JEL800</strain>
    </source>
</reference>
<evidence type="ECO:0000313" key="5">
    <source>
        <dbReference type="EMBL" id="ORY49762.1"/>
    </source>
</evidence>
<dbReference type="PANTHER" id="PTHR22753">
    <property type="entry name" value="TRANSMEMBRANE PROTEIN 68"/>
    <property type="match status" value="1"/>
</dbReference>
<organism evidence="5 6">
    <name type="scientific">Rhizoclosmatium globosum</name>
    <dbReference type="NCBI Taxonomy" id="329046"/>
    <lineage>
        <taxon>Eukaryota</taxon>
        <taxon>Fungi</taxon>
        <taxon>Fungi incertae sedis</taxon>
        <taxon>Chytridiomycota</taxon>
        <taxon>Chytridiomycota incertae sedis</taxon>
        <taxon>Chytridiomycetes</taxon>
        <taxon>Chytridiales</taxon>
        <taxon>Chytriomycetaceae</taxon>
        <taxon>Rhizoclosmatium</taxon>
    </lineage>
</organism>
<comment type="similarity">
    <text evidence="1">Belongs to the diacylglycerol acyltransferase family.</text>
</comment>